<feature type="chain" id="PRO_5026945963" evidence="1">
    <location>
        <begin position="19"/>
        <end position="234"/>
    </location>
</feature>
<proteinExistence type="predicted"/>
<feature type="non-terminal residue" evidence="2">
    <location>
        <position position="234"/>
    </location>
</feature>
<gene>
    <name evidence="2" type="ORF">AVDCRST_MAG85-4170</name>
</gene>
<name>A0A6J4U2L0_9ACTN</name>
<protein>
    <submittedName>
        <fullName evidence="2">Uncharacterized protein</fullName>
    </submittedName>
</protein>
<organism evidence="2">
    <name type="scientific">uncultured Solirubrobacteraceae bacterium</name>
    <dbReference type="NCBI Taxonomy" id="1162706"/>
    <lineage>
        <taxon>Bacteria</taxon>
        <taxon>Bacillati</taxon>
        <taxon>Actinomycetota</taxon>
        <taxon>Thermoleophilia</taxon>
        <taxon>Solirubrobacterales</taxon>
        <taxon>Solirubrobacteraceae</taxon>
        <taxon>environmental samples</taxon>
    </lineage>
</organism>
<accession>A0A6J4U2L0</accession>
<feature type="signal peptide" evidence="1">
    <location>
        <begin position="1"/>
        <end position="18"/>
    </location>
</feature>
<evidence type="ECO:0000313" key="2">
    <source>
        <dbReference type="EMBL" id="CAA9536479.1"/>
    </source>
</evidence>
<sequence length="234" mass="24591">MRRSLTIALIALAAAASAAPAKDLEFRVPEAGPVIAGDRIVWVEAAFATPRVPYRIVSARPNGTLRGSKLVVTPIVPPEDYAVISMAATDRRVTVTTEAVEGNDGPARIVASRLWSGRPWRRLTRQRGCAVFLAPALATNDAWGAGCRGRLATRDDGETLRLGVPVLPPPAPPRTMASTDMAGGFVATILPGTSEVAVFDRRSGAERYRVAPGPTGAVALDEDGSIAFALADGR</sequence>
<dbReference type="AlphaFoldDB" id="A0A6J4U2L0"/>
<keyword evidence="1" id="KW-0732">Signal</keyword>
<dbReference type="EMBL" id="CADCVT010000474">
    <property type="protein sequence ID" value="CAA9536479.1"/>
    <property type="molecule type" value="Genomic_DNA"/>
</dbReference>
<evidence type="ECO:0000256" key="1">
    <source>
        <dbReference type="SAM" id="SignalP"/>
    </source>
</evidence>
<reference evidence="2" key="1">
    <citation type="submission" date="2020-02" db="EMBL/GenBank/DDBJ databases">
        <authorList>
            <person name="Meier V. D."/>
        </authorList>
    </citation>
    <scope>NUCLEOTIDE SEQUENCE</scope>
    <source>
        <strain evidence="2">AVDCRST_MAG85</strain>
    </source>
</reference>